<evidence type="ECO:0000313" key="1">
    <source>
        <dbReference type="EMBL" id="SNZ01358.1"/>
    </source>
</evidence>
<organism evidence="1 2">
    <name type="scientific">Flagellimonas pacifica</name>
    <dbReference type="NCBI Taxonomy" id="1247520"/>
    <lineage>
        <taxon>Bacteria</taxon>
        <taxon>Pseudomonadati</taxon>
        <taxon>Bacteroidota</taxon>
        <taxon>Flavobacteriia</taxon>
        <taxon>Flavobacteriales</taxon>
        <taxon>Flavobacteriaceae</taxon>
        <taxon>Flagellimonas</taxon>
    </lineage>
</organism>
<sequence>MLNLNLSKSEIRTLDTIYYKKQNHKVYDSEWLFLEKNICQFSTTLLRKKTYTGTWTKKGDSLKVSFFYQGENAPADGMFAIEDLK</sequence>
<dbReference type="AlphaFoldDB" id="A0A285MW66"/>
<accession>A0A285MW66</accession>
<evidence type="ECO:0000313" key="2">
    <source>
        <dbReference type="Proteomes" id="UP000219048"/>
    </source>
</evidence>
<proteinExistence type="predicted"/>
<gene>
    <name evidence="1" type="ORF">SAMN06265377_3196</name>
</gene>
<name>A0A285MW66_9FLAO</name>
<keyword evidence="2" id="KW-1185">Reference proteome</keyword>
<reference evidence="2" key="1">
    <citation type="submission" date="2017-09" db="EMBL/GenBank/DDBJ databases">
        <authorList>
            <person name="Varghese N."/>
            <person name="Submissions S."/>
        </authorList>
    </citation>
    <scope>NUCLEOTIDE SEQUENCE [LARGE SCALE GENOMIC DNA]</scope>
    <source>
        <strain evidence="2">DSM 25885</strain>
    </source>
</reference>
<dbReference type="Proteomes" id="UP000219048">
    <property type="component" value="Unassembled WGS sequence"/>
</dbReference>
<protein>
    <submittedName>
        <fullName evidence="1">Uncharacterized protein</fullName>
    </submittedName>
</protein>
<dbReference type="EMBL" id="OBEH01000005">
    <property type="protein sequence ID" value="SNZ01358.1"/>
    <property type="molecule type" value="Genomic_DNA"/>
</dbReference>